<keyword evidence="2" id="KW-1185">Reference proteome</keyword>
<sequence length="528" mass="53294">MSFNTTVSGILTTNGLSIPSGSVSLPAGSVTAGSVSGLAAIATTGAASNLSGVLATSNIPNLNASNIISGNFSVGTFGTSVVPSATATSDLGSSTFKWKTVYCSNVTAVNYTGNTSSTTGAEPLVLANTSTGNNTTKFAGLKFQGTDTVGSLKDASFVRSIPADQDYVSSGLTLWTRLNDSLLERVRITPAGWMGIGQSTPTAMLHITGGSAQFDSNVTVASALSTSNLTATGTLSFPAGSVAASAVSSLDASKITTGNFGVGSFGANVVVSTANNPNFTLASSATTNSLNLGLATSIGSYSTSAAVGSNGNIGVGTTGASYKLDVSGTLRTTGAATLASVTTAASSVNIMPGIVAVNDGTDSASARGLRWWSSSDIDTLTYASSSGANKSPANATTCTSLDGRTSVHIRNRAYGSTGRGFLWENTTGQCLMSLTSDTGNLYVKGMYSASGTGGLLCTVLNGGRSLGSFLTTAALTGIANAPLYWTNLHSLAPLASIFNGQTTSYVVRIAGYINIQYAQQYTFYFNIL</sequence>
<evidence type="ECO:0000313" key="2">
    <source>
        <dbReference type="Proteomes" id="UP000054558"/>
    </source>
</evidence>
<accession>A0A1Y1IR17</accession>
<organism evidence="1 2">
    <name type="scientific">Klebsormidium nitens</name>
    <name type="common">Green alga</name>
    <name type="synonym">Ulothrix nitens</name>
    <dbReference type="NCBI Taxonomy" id="105231"/>
    <lineage>
        <taxon>Eukaryota</taxon>
        <taxon>Viridiplantae</taxon>
        <taxon>Streptophyta</taxon>
        <taxon>Klebsormidiophyceae</taxon>
        <taxon>Klebsormidiales</taxon>
        <taxon>Klebsormidiaceae</taxon>
        <taxon>Klebsormidium</taxon>
    </lineage>
</organism>
<evidence type="ECO:0000313" key="1">
    <source>
        <dbReference type="EMBL" id="GAQ91919.1"/>
    </source>
</evidence>
<dbReference type="AlphaFoldDB" id="A0A1Y1IR17"/>
<protein>
    <submittedName>
        <fullName evidence="1">Uncharacterized protein</fullName>
    </submittedName>
</protein>
<gene>
    <name evidence="1" type="ORF">KFL_008830010</name>
</gene>
<dbReference type="EMBL" id="DF237832">
    <property type="protein sequence ID" value="GAQ91919.1"/>
    <property type="molecule type" value="Genomic_DNA"/>
</dbReference>
<dbReference type="Proteomes" id="UP000054558">
    <property type="component" value="Unassembled WGS sequence"/>
</dbReference>
<proteinExistence type="predicted"/>
<name>A0A1Y1IR17_KLENI</name>
<reference evidence="1 2" key="1">
    <citation type="journal article" date="2014" name="Nat. Commun.">
        <title>Klebsormidium flaccidum genome reveals primary factors for plant terrestrial adaptation.</title>
        <authorList>
            <person name="Hori K."/>
            <person name="Maruyama F."/>
            <person name="Fujisawa T."/>
            <person name="Togashi T."/>
            <person name="Yamamoto N."/>
            <person name="Seo M."/>
            <person name="Sato S."/>
            <person name="Yamada T."/>
            <person name="Mori H."/>
            <person name="Tajima N."/>
            <person name="Moriyama T."/>
            <person name="Ikeuchi M."/>
            <person name="Watanabe M."/>
            <person name="Wada H."/>
            <person name="Kobayashi K."/>
            <person name="Saito M."/>
            <person name="Masuda T."/>
            <person name="Sasaki-Sekimoto Y."/>
            <person name="Mashiguchi K."/>
            <person name="Awai K."/>
            <person name="Shimojima M."/>
            <person name="Masuda S."/>
            <person name="Iwai M."/>
            <person name="Nobusawa T."/>
            <person name="Narise T."/>
            <person name="Kondo S."/>
            <person name="Saito H."/>
            <person name="Sato R."/>
            <person name="Murakawa M."/>
            <person name="Ihara Y."/>
            <person name="Oshima-Yamada Y."/>
            <person name="Ohtaka K."/>
            <person name="Satoh M."/>
            <person name="Sonobe K."/>
            <person name="Ishii M."/>
            <person name="Ohtani R."/>
            <person name="Kanamori-Sato M."/>
            <person name="Honoki R."/>
            <person name="Miyazaki D."/>
            <person name="Mochizuki H."/>
            <person name="Umetsu J."/>
            <person name="Higashi K."/>
            <person name="Shibata D."/>
            <person name="Kamiya Y."/>
            <person name="Sato N."/>
            <person name="Nakamura Y."/>
            <person name="Tabata S."/>
            <person name="Ida S."/>
            <person name="Kurokawa K."/>
            <person name="Ohta H."/>
        </authorList>
    </citation>
    <scope>NUCLEOTIDE SEQUENCE [LARGE SCALE GENOMIC DNA]</scope>
    <source>
        <strain evidence="1 2">NIES-2285</strain>
    </source>
</reference>